<dbReference type="AlphaFoldDB" id="A0A498IMD2"/>
<gene>
    <name evidence="2" type="ORF">DVH24_003640</name>
</gene>
<evidence type="ECO:0000313" key="2">
    <source>
        <dbReference type="EMBL" id="RXH83142.1"/>
    </source>
</evidence>
<evidence type="ECO:0000256" key="1">
    <source>
        <dbReference type="SAM" id="Coils"/>
    </source>
</evidence>
<accession>A0A498IMD2</accession>
<feature type="coiled-coil region" evidence="1">
    <location>
        <begin position="117"/>
        <end position="151"/>
    </location>
</feature>
<name>A0A498IMD2_MALDO</name>
<dbReference type="Proteomes" id="UP000290289">
    <property type="component" value="Chromosome 11"/>
</dbReference>
<keyword evidence="3" id="KW-1185">Reference proteome</keyword>
<reference evidence="2 3" key="1">
    <citation type="submission" date="2018-10" db="EMBL/GenBank/DDBJ databases">
        <title>A high-quality apple genome assembly.</title>
        <authorList>
            <person name="Hu J."/>
        </authorList>
    </citation>
    <scope>NUCLEOTIDE SEQUENCE [LARGE SCALE GENOMIC DNA]</scope>
    <source>
        <strain evidence="3">cv. HFTH1</strain>
        <tissue evidence="2">Young leaf</tissue>
    </source>
</reference>
<organism evidence="2 3">
    <name type="scientific">Malus domestica</name>
    <name type="common">Apple</name>
    <name type="synonym">Pyrus malus</name>
    <dbReference type="NCBI Taxonomy" id="3750"/>
    <lineage>
        <taxon>Eukaryota</taxon>
        <taxon>Viridiplantae</taxon>
        <taxon>Streptophyta</taxon>
        <taxon>Embryophyta</taxon>
        <taxon>Tracheophyta</taxon>
        <taxon>Spermatophyta</taxon>
        <taxon>Magnoliopsida</taxon>
        <taxon>eudicotyledons</taxon>
        <taxon>Gunneridae</taxon>
        <taxon>Pentapetalae</taxon>
        <taxon>rosids</taxon>
        <taxon>fabids</taxon>
        <taxon>Rosales</taxon>
        <taxon>Rosaceae</taxon>
        <taxon>Amygdaloideae</taxon>
        <taxon>Maleae</taxon>
        <taxon>Malus</taxon>
    </lineage>
</organism>
<evidence type="ECO:0000313" key="3">
    <source>
        <dbReference type="Proteomes" id="UP000290289"/>
    </source>
</evidence>
<dbReference type="EMBL" id="RDQH01000337">
    <property type="protein sequence ID" value="RXH83142.1"/>
    <property type="molecule type" value="Genomic_DNA"/>
</dbReference>
<comment type="caution">
    <text evidence="2">The sequence shown here is derived from an EMBL/GenBank/DDBJ whole genome shotgun (WGS) entry which is preliminary data.</text>
</comment>
<sequence>MLNNTINTCYFKNYIIQKIVKENDALQNDNKNFQKENKKLEKEKKKLEKQKTELEKNTTLEQQKKKWEEKNNKLLEKNNGLLKEKNNLEWQQETSYKKQCELNALNKTKMEKIRVKFQILKAEKISLEELVKKQQEEISELNKILSFINEVEPEKEEKTEKPIH</sequence>
<proteinExistence type="predicted"/>
<keyword evidence="1" id="KW-0175">Coiled coil</keyword>
<feature type="coiled-coil region" evidence="1">
    <location>
        <begin position="16"/>
        <end position="91"/>
    </location>
</feature>
<protein>
    <submittedName>
        <fullName evidence="2">Uncharacterized protein</fullName>
    </submittedName>
</protein>